<gene>
    <name evidence="2" type="ORF">CJ198_08735</name>
</gene>
<dbReference type="RefSeq" id="WP_102162244.1">
    <property type="nucleotide sequence ID" value="NZ_PNFZ01000004.1"/>
</dbReference>
<proteinExistence type="predicted"/>
<evidence type="ECO:0000313" key="2">
    <source>
        <dbReference type="EMBL" id="PMB97900.1"/>
    </source>
</evidence>
<reference evidence="2 3" key="1">
    <citation type="submission" date="2017-09" db="EMBL/GenBank/DDBJ databases">
        <title>Bacterial strain isolated from the female urinary microbiota.</title>
        <authorList>
            <person name="Thomas-White K."/>
            <person name="Kumar N."/>
            <person name="Forster S."/>
            <person name="Putonti C."/>
            <person name="Lawley T."/>
            <person name="Wolfe A.J."/>
        </authorList>
    </citation>
    <scope>NUCLEOTIDE SEQUENCE [LARGE SCALE GENOMIC DNA]</scope>
    <source>
        <strain evidence="2 3">UMB0680</strain>
    </source>
</reference>
<feature type="transmembrane region" description="Helical" evidence="1">
    <location>
        <begin position="64"/>
        <end position="85"/>
    </location>
</feature>
<protein>
    <submittedName>
        <fullName evidence="2">Fe-S protein</fullName>
    </submittedName>
</protein>
<dbReference type="AlphaFoldDB" id="A0A2N6PGT2"/>
<feature type="transmembrane region" description="Helical" evidence="1">
    <location>
        <begin position="6"/>
        <end position="25"/>
    </location>
</feature>
<keyword evidence="1" id="KW-0812">Transmembrane</keyword>
<dbReference type="EMBL" id="PNFZ01000004">
    <property type="protein sequence ID" value="PMB97900.1"/>
    <property type="molecule type" value="Genomic_DNA"/>
</dbReference>
<organism evidence="2 3">
    <name type="scientific">Brevibacterium luteolum</name>
    <dbReference type="NCBI Taxonomy" id="199591"/>
    <lineage>
        <taxon>Bacteria</taxon>
        <taxon>Bacillati</taxon>
        <taxon>Actinomycetota</taxon>
        <taxon>Actinomycetes</taxon>
        <taxon>Micrococcales</taxon>
        <taxon>Brevibacteriaceae</taxon>
        <taxon>Brevibacterium</taxon>
    </lineage>
</organism>
<evidence type="ECO:0000313" key="3">
    <source>
        <dbReference type="Proteomes" id="UP000235703"/>
    </source>
</evidence>
<sequence length="116" mass="12439">MDAVREIVLLLHLVGFALLLGAWAVEASHRRPRITSVAQWGMSLALITGLALAAPWGLDHELNYPKLGIKLVVLLAIAALLGVGGARQRRDRPVSGVLFWAIGVLTFLNATIAVLI</sequence>
<dbReference type="Proteomes" id="UP000235703">
    <property type="component" value="Unassembled WGS sequence"/>
</dbReference>
<accession>A0A2N6PGT2</accession>
<keyword evidence="3" id="KW-1185">Reference proteome</keyword>
<feature type="transmembrane region" description="Helical" evidence="1">
    <location>
        <begin position="97"/>
        <end position="115"/>
    </location>
</feature>
<dbReference type="OrthoDB" id="3830423at2"/>
<feature type="transmembrane region" description="Helical" evidence="1">
    <location>
        <begin position="37"/>
        <end position="58"/>
    </location>
</feature>
<keyword evidence="1" id="KW-0472">Membrane</keyword>
<comment type="caution">
    <text evidence="2">The sequence shown here is derived from an EMBL/GenBank/DDBJ whole genome shotgun (WGS) entry which is preliminary data.</text>
</comment>
<keyword evidence="1" id="KW-1133">Transmembrane helix</keyword>
<evidence type="ECO:0000256" key="1">
    <source>
        <dbReference type="SAM" id="Phobius"/>
    </source>
</evidence>
<name>A0A2N6PGT2_9MICO</name>